<feature type="binding site" evidence="13">
    <location>
        <begin position="29"/>
        <end position="36"/>
    </location>
    <ligand>
        <name>ATP</name>
        <dbReference type="ChEBI" id="CHEBI:30616"/>
    </ligand>
</feature>
<evidence type="ECO:0000256" key="3">
    <source>
        <dbReference type="ARBA" id="ARBA00009256"/>
    </source>
</evidence>
<evidence type="ECO:0000256" key="11">
    <source>
        <dbReference type="ARBA" id="ARBA00048258"/>
    </source>
</evidence>
<dbReference type="InterPro" id="IPR004821">
    <property type="entry name" value="Cyt_trans-like"/>
</dbReference>
<evidence type="ECO:0000256" key="12">
    <source>
        <dbReference type="ARBA" id="ARBA00055042"/>
    </source>
</evidence>
<comment type="caution">
    <text evidence="14">The sequence shown here is derived from an EMBL/GenBank/DDBJ whole genome shotgun (WGS) entry which is preliminary data.</text>
</comment>
<evidence type="ECO:0000256" key="2">
    <source>
        <dbReference type="ARBA" id="ARBA00004990"/>
    </source>
</evidence>
<evidence type="ECO:0000256" key="10">
    <source>
        <dbReference type="ARBA" id="ARBA00022840"/>
    </source>
</evidence>
<feature type="binding site" evidence="13">
    <location>
        <begin position="147"/>
        <end position="150"/>
    </location>
    <ligand>
        <name>ATP</name>
        <dbReference type="ChEBI" id="CHEBI:30616"/>
    </ligand>
</feature>
<keyword evidence="9 13" id="KW-0547">Nucleotide-binding</keyword>
<dbReference type="GO" id="GO:0015940">
    <property type="term" value="P:pantothenate biosynthetic process"/>
    <property type="evidence" value="ECO:0007669"/>
    <property type="project" value="UniProtKB-UniRule"/>
</dbReference>
<comment type="similarity">
    <text evidence="3 13">Belongs to the pantothenate synthetase family.</text>
</comment>
<dbReference type="Gene3D" id="3.30.1300.10">
    <property type="entry name" value="Pantoate-beta-alanine ligase, C-terminal domain"/>
    <property type="match status" value="1"/>
</dbReference>
<proteinExistence type="inferred from homology"/>
<dbReference type="InterPro" id="IPR003721">
    <property type="entry name" value="Pantoate_ligase"/>
</dbReference>
<evidence type="ECO:0000313" key="14">
    <source>
        <dbReference type="EMBL" id="TES86047.1"/>
    </source>
</evidence>
<feature type="active site" description="Proton donor" evidence="13">
    <location>
        <position position="36"/>
    </location>
</feature>
<keyword evidence="8 13" id="KW-0566">Pantothenate biosynthesis</keyword>
<dbReference type="HAMAP" id="MF_00158">
    <property type="entry name" value="PanC"/>
    <property type="match status" value="1"/>
</dbReference>
<evidence type="ECO:0000256" key="8">
    <source>
        <dbReference type="ARBA" id="ARBA00022655"/>
    </source>
</evidence>
<dbReference type="UniPathway" id="UPA00028">
    <property type="reaction ID" value="UER00005"/>
</dbReference>
<keyword evidence="7 13" id="KW-0436">Ligase</keyword>
<dbReference type="NCBIfam" id="TIGR00018">
    <property type="entry name" value="panC"/>
    <property type="match status" value="1"/>
</dbReference>
<sequence length="280" mass="31414">MELIKDIQTMRSYIKRIQEGKIVGFVPTMGHLHEGHLSLIRKGRKESDVLVVSIFVNPTQFEPGGDFKSYPRNLEWDMKLAEAEGVDVIFAPSVEEMYPGGYSTFVEVEGHLTSILEGESRPGHFRGVTTILAKLFNIVSPDRTYFGEKDYQQALVVRKLVRDLNLNIEIVPLPTVREQDGLALSSRNSYLTPAEKKAATVLYQSLLTAKKDIARGIRDATVISSHMEDLIRGQPLARIDYVAVIDPETLRRVERVEKEVLVAVAAKIGQTRLIDNLKIG</sequence>
<dbReference type="GO" id="GO:0005829">
    <property type="term" value="C:cytosol"/>
    <property type="evidence" value="ECO:0007669"/>
    <property type="project" value="TreeGrafter"/>
</dbReference>
<protein>
    <recommendedName>
        <fullName evidence="5 13">Pantothenate synthetase</fullName>
        <shortName evidence="13">PS</shortName>
        <ecNumber evidence="4 13">6.3.2.1</ecNumber>
    </recommendedName>
    <alternativeName>
        <fullName evidence="13">Pantoate--beta-alanine ligase</fullName>
    </alternativeName>
    <alternativeName>
        <fullName evidence="13">Pantoate-activating enzyme</fullName>
    </alternativeName>
</protein>
<feature type="binding site" evidence="13">
    <location>
        <position position="60"/>
    </location>
    <ligand>
        <name>(R)-pantoate</name>
        <dbReference type="ChEBI" id="CHEBI:15980"/>
    </ligand>
</feature>
<evidence type="ECO:0000313" key="15">
    <source>
        <dbReference type="Proteomes" id="UP000320781"/>
    </source>
</evidence>
<dbReference type="GO" id="GO:0005524">
    <property type="term" value="F:ATP binding"/>
    <property type="evidence" value="ECO:0007669"/>
    <property type="project" value="UniProtKB-KW"/>
</dbReference>
<dbReference type="EMBL" id="SOKU01000138">
    <property type="protein sequence ID" value="TES86047.1"/>
    <property type="molecule type" value="Genomic_DNA"/>
</dbReference>
<evidence type="ECO:0000256" key="4">
    <source>
        <dbReference type="ARBA" id="ARBA00012219"/>
    </source>
</evidence>
<evidence type="ECO:0000256" key="7">
    <source>
        <dbReference type="ARBA" id="ARBA00022598"/>
    </source>
</evidence>
<dbReference type="SUPFAM" id="SSF52374">
    <property type="entry name" value="Nucleotidylyl transferase"/>
    <property type="match status" value="1"/>
</dbReference>
<dbReference type="Gene3D" id="3.40.50.620">
    <property type="entry name" value="HUPs"/>
    <property type="match status" value="1"/>
</dbReference>
<dbReference type="InterPro" id="IPR042176">
    <property type="entry name" value="Pantoate_ligase_C"/>
</dbReference>
<dbReference type="Proteomes" id="UP000320781">
    <property type="component" value="Unassembled WGS sequence"/>
</dbReference>
<dbReference type="PANTHER" id="PTHR21299:SF1">
    <property type="entry name" value="PANTOATE--BETA-ALANINE LIGASE"/>
    <property type="match status" value="1"/>
</dbReference>
<dbReference type="PANTHER" id="PTHR21299">
    <property type="entry name" value="CYTIDYLATE KINASE/PANTOATE-BETA-ALANINE LIGASE"/>
    <property type="match status" value="1"/>
</dbReference>
<dbReference type="FunFam" id="3.30.1300.10:FF:000001">
    <property type="entry name" value="Pantothenate synthetase"/>
    <property type="match status" value="1"/>
</dbReference>
<comment type="miscellaneous">
    <text evidence="13">The reaction proceeds by a bi uni uni bi ping pong mechanism.</text>
</comment>
<evidence type="ECO:0000256" key="9">
    <source>
        <dbReference type="ARBA" id="ARBA00022741"/>
    </source>
</evidence>
<evidence type="ECO:0000256" key="6">
    <source>
        <dbReference type="ARBA" id="ARBA00022490"/>
    </source>
</evidence>
<name>A0A523QK04_UNCAE</name>
<dbReference type="EC" id="6.3.2.1" evidence="4 13"/>
<evidence type="ECO:0000256" key="5">
    <source>
        <dbReference type="ARBA" id="ARBA00014155"/>
    </source>
</evidence>
<feature type="binding site" evidence="13">
    <location>
        <position position="153"/>
    </location>
    <ligand>
        <name>(R)-pantoate</name>
        <dbReference type="ChEBI" id="CHEBI:15980"/>
    </ligand>
</feature>
<evidence type="ECO:0000256" key="1">
    <source>
        <dbReference type="ARBA" id="ARBA00004496"/>
    </source>
</evidence>
<comment type="subunit">
    <text evidence="13">Homodimer.</text>
</comment>
<feature type="binding site" evidence="13">
    <location>
        <begin position="184"/>
        <end position="187"/>
    </location>
    <ligand>
        <name>ATP</name>
        <dbReference type="ChEBI" id="CHEBI:30616"/>
    </ligand>
</feature>
<evidence type="ECO:0000256" key="13">
    <source>
        <dbReference type="HAMAP-Rule" id="MF_00158"/>
    </source>
</evidence>
<dbReference type="CDD" id="cd00560">
    <property type="entry name" value="PanC"/>
    <property type="match status" value="1"/>
</dbReference>
<comment type="subcellular location">
    <subcellularLocation>
        <location evidence="1 13">Cytoplasm</location>
    </subcellularLocation>
</comment>
<comment type="function">
    <text evidence="12 13">Catalyzes the condensation of pantoate with beta-alanine in an ATP-dependent reaction via a pantoyl-adenylate intermediate.</text>
</comment>
<dbReference type="InterPro" id="IPR014729">
    <property type="entry name" value="Rossmann-like_a/b/a_fold"/>
</dbReference>
<dbReference type="GO" id="GO:0004592">
    <property type="term" value="F:pantoate-beta-alanine ligase activity"/>
    <property type="evidence" value="ECO:0007669"/>
    <property type="project" value="UniProtKB-UniRule"/>
</dbReference>
<dbReference type="AlphaFoldDB" id="A0A523QK04"/>
<feature type="binding site" evidence="13">
    <location>
        <position position="60"/>
    </location>
    <ligand>
        <name>beta-alanine</name>
        <dbReference type="ChEBI" id="CHEBI:57966"/>
    </ligand>
</feature>
<reference evidence="14 15" key="1">
    <citation type="submission" date="2019-03" db="EMBL/GenBank/DDBJ databases">
        <title>Metabolic potential of uncultured bacteria and archaea associated with petroleum seepage in deep-sea sediments.</title>
        <authorList>
            <person name="Dong X."/>
            <person name="Hubert C."/>
        </authorList>
    </citation>
    <scope>NUCLEOTIDE SEQUENCE [LARGE SCALE GENOMIC DNA]</scope>
    <source>
        <strain evidence="14">E44_bin92</strain>
    </source>
</reference>
<comment type="pathway">
    <text evidence="2 13">Cofactor biosynthesis; (R)-pantothenate biosynthesis; (R)-pantothenate from (R)-pantoate and beta-alanine: step 1/1.</text>
</comment>
<comment type="catalytic activity">
    <reaction evidence="11 13">
        <text>(R)-pantoate + beta-alanine + ATP = (R)-pantothenate + AMP + diphosphate + H(+)</text>
        <dbReference type="Rhea" id="RHEA:10912"/>
        <dbReference type="ChEBI" id="CHEBI:15378"/>
        <dbReference type="ChEBI" id="CHEBI:15980"/>
        <dbReference type="ChEBI" id="CHEBI:29032"/>
        <dbReference type="ChEBI" id="CHEBI:30616"/>
        <dbReference type="ChEBI" id="CHEBI:33019"/>
        <dbReference type="ChEBI" id="CHEBI:57966"/>
        <dbReference type="ChEBI" id="CHEBI:456215"/>
        <dbReference type="EC" id="6.3.2.1"/>
    </reaction>
</comment>
<organism evidence="14 15">
    <name type="scientific">Aerophobetes bacterium</name>
    <dbReference type="NCBI Taxonomy" id="2030807"/>
    <lineage>
        <taxon>Bacteria</taxon>
        <taxon>Candidatus Aerophobota</taxon>
    </lineage>
</organism>
<keyword evidence="6 13" id="KW-0963">Cytoplasm</keyword>
<feature type="binding site" evidence="13">
    <location>
        <position position="176"/>
    </location>
    <ligand>
        <name>ATP</name>
        <dbReference type="ChEBI" id="CHEBI:30616"/>
    </ligand>
</feature>
<dbReference type="NCBIfam" id="TIGR00125">
    <property type="entry name" value="cyt_tran_rel"/>
    <property type="match status" value="1"/>
</dbReference>
<accession>A0A523QK04</accession>
<keyword evidence="10 13" id="KW-0067">ATP-binding</keyword>
<gene>
    <name evidence="13" type="primary">panC</name>
    <name evidence="14" type="ORF">E3J95_02990</name>
</gene>
<dbReference type="Pfam" id="PF02569">
    <property type="entry name" value="Pantoate_ligase"/>
    <property type="match status" value="1"/>
</dbReference>
<dbReference type="FunFam" id="3.40.50.620:FF:000114">
    <property type="entry name" value="Pantothenate synthetase"/>
    <property type="match status" value="1"/>
</dbReference>